<evidence type="ECO:0000313" key="2">
    <source>
        <dbReference type="EMBL" id="RAR15046.1"/>
    </source>
</evidence>
<name>A0A364NCQ8_STELY</name>
<organism evidence="2 3">
    <name type="scientific">Stemphylium lycopersici</name>
    <name type="common">Tomato gray leaf spot disease fungus</name>
    <name type="synonym">Thyrospora lycopersici</name>
    <dbReference type="NCBI Taxonomy" id="183478"/>
    <lineage>
        <taxon>Eukaryota</taxon>
        <taxon>Fungi</taxon>
        <taxon>Dikarya</taxon>
        <taxon>Ascomycota</taxon>
        <taxon>Pezizomycotina</taxon>
        <taxon>Dothideomycetes</taxon>
        <taxon>Pleosporomycetidae</taxon>
        <taxon>Pleosporales</taxon>
        <taxon>Pleosporineae</taxon>
        <taxon>Pleosporaceae</taxon>
        <taxon>Stemphylium</taxon>
    </lineage>
</organism>
<feature type="region of interest" description="Disordered" evidence="1">
    <location>
        <begin position="408"/>
        <end position="434"/>
    </location>
</feature>
<sequence length="434" mass="49740">MAHYYYPEPLSAIPGCSHASRIGDEHSYDYISVRQKLLFLNRPEFVESFEALRDGKSINEDVDRALSRLRKASMLVSQREKLIHFVARRLWPENSWQTWPDPSYSGMYLRTTETSDLNEAKERAFILIHDASNPASTLVLIGPYNQKTFLPRLLTGVFDLLKAVLDSEFAFLYRQTEVSRMASEWAGLPFILQKTQRTMPLWLLYFCASLSHEERAWVRQQNCQIRYGTRINTIKAGKDDQKRVGDGSTGFPKRDATIKRTPSPSILRVELLQSGEPSFRFIACPTNEQVGTEFAKIQTPCCRTEAFELGLMMLDAANFLNEKKASFLASELHRIRDKIMDCSEDRDDGEHVSSSAEFPENEHTDVRNRIFISCDRDGNSRIDVFMVNQEDGQKTWMVRIYQKCTRRIPSSAPKTSGAGPSTLRKILPKKSKLN</sequence>
<feature type="region of interest" description="Disordered" evidence="1">
    <location>
        <begin position="238"/>
        <end position="257"/>
    </location>
</feature>
<accession>A0A364NCQ8</accession>
<evidence type="ECO:0000256" key="1">
    <source>
        <dbReference type="SAM" id="MobiDB-lite"/>
    </source>
</evidence>
<proteinExistence type="predicted"/>
<reference evidence="3" key="1">
    <citation type="submission" date="2018-05" db="EMBL/GenBank/DDBJ databases">
        <title>Draft genome sequence of Stemphylium lycopersici strain CIDEFI 213.</title>
        <authorList>
            <person name="Medina R."/>
            <person name="Franco M.E.E."/>
            <person name="Lucentini C.G."/>
            <person name="Saparrat M.C.N."/>
            <person name="Balatti P.A."/>
        </authorList>
    </citation>
    <scope>NUCLEOTIDE SEQUENCE [LARGE SCALE GENOMIC DNA]</scope>
    <source>
        <strain evidence="3">CIDEFI 213</strain>
    </source>
</reference>
<dbReference type="AlphaFoldDB" id="A0A364NCQ8"/>
<keyword evidence="3" id="KW-1185">Reference proteome</keyword>
<dbReference type="Proteomes" id="UP000249619">
    <property type="component" value="Unassembled WGS sequence"/>
</dbReference>
<dbReference type="EMBL" id="QGDH01000015">
    <property type="protein sequence ID" value="RAR15046.1"/>
    <property type="molecule type" value="Genomic_DNA"/>
</dbReference>
<protein>
    <submittedName>
        <fullName evidence="2">Uncharacterized protein</fullName>
    </submittedName>
</protein>
<comment type="caution">
    <text evidence="2">The sequence shown here is derived from an EMBL/GenBank/DDBJ whole genome shotgun (WGS) entry which is preliminary data.</text>
</comment>
<gene>
    <name evidence="2" type="ORF">DDE83_001483</name>
</gene>
<evidence type="ECO:0000313" key="3">
    <source>
        <dbReference type="Proteomes" id="UP000249619"/>
    </source>
</evidence>